<dbReference type="SMART" id="SM00864">
    <property type="entry name" value="Tubulin"/>
    <property type="match status" value="1"/>
</dbReference>
<dbReference type="Gene3D" id="3.30.1330.20">
    <property type="entry name" value="Tubulin/FtsZ, C-terminal domain"/>
    <property type="match status" value="1"/>
</dbReference>
<dbReference type="HAMAP" id="MF_00909">
    <property type="entry name" value="FtsZ"/>
    <property type="match status" value="1"/>
</dbReference>
<dbReference type="Proteomes" id="UP000192907">
    <property type="component" value="Unassembled WGS sequence"/>
</dbReference>
<dbReference type="GO" id="GO:0051258">
    <property type="term" value="P:protein polymerization"/>
    <property type="evidence" value="ECO:0007669"/>
    <property type="project" value="UniProtKB-UniRule"/>
</dbReference>
<dbReference type="OrthoDB" id="5288301at2"/>
<evidence type="ECO:0000256" key="5">
    <source>
        <dbReference type="ARBA" id="ARBA00023134"/>
    </source>
</evidence>
<dbReference type="RefSeq" id="WP_132314464.1">
    <property type="nucleotide sequence ID" value="NZ_FWZT01000001.1"/>
</dbReference>
<dbReference type="InterPro" id="IPR008280">
    <property type="entry name" value="Tub_FtsZ_C"/>
</dbReference>
<dbReference type="InterPro" id="IPR018316">
    <property type="entry name" value="Tubulin/FtsZ_2-layer-sand-dom"/>
</dbReference>
<dbReference type="SUPFAM" id="SSF55307">
    <property type="entry name" value="Tubulin C-terminal domain-like"/>
    <property type="match status" value="1"/>
</dbReference>
<comment type="function">
    <text evidence="8">Essential cell division protein that forms a contractile ring structure (Z ring) at the future cell division site. The regulation of the ring assembly controls the timing and the location of cell division. One of the functions of the FtsZ ring is to recruit other cell division proteins to the septum to produce a new cell wall between the dividing cells. Binds GTP and shows GTPase activity.</text>
</comment>
<proteinExistence type="inferred from homology"/>
<keyword evidence="7 8" id="KW-0131">Cell cycle</keyword>
<feature type="binding site" evidence="8">
    <location>
        <position position="140"/>
    </location>
    <ligand>
        <name>GTP</name>
        <dbReference type="ChEBI" id="CHEBI:37565"/>
    </ligand>
</feature>
<dbReference type="AlphaFoldDB" id="A0A1Y6B8I7"/>
<dbReference type="PRINTS" id="PR00423">
    <property type="entry name" value="CELLDVISFTSZ"/>
</dbReference>
<evidence type="ECO:0000256" key="6">
    <source>
        <dbReference type="ARBA" id="ARBA00023210"/>
    </source>
</evidence>
<keyword evidence="2 8" id="KW-0963">Cytoplasm</keyword>
<feature type="region of interest" description="Disordered" evidence="10">
    <location>
        <begin position="320"/>
        <end position="416"/>
    </location>
</feature>
<protein>
    <recommendedName>
        <fullName evidence="8 9">Cell division protein FtsZ</fullName>
    </recommendedName>
</protein>
<comment type="subunit">
    <text evidence="8">Homodimer. Polymerizes to form a dynamic ring structure in a strictly GTP-dependent manner. Interacts directly with several other division proteins.</text>
</comment>
<comment type="similarity">
    <text evidence="1 8">Belongs to the FtsZ family.</text>
</comment>
<organism evidence="13 14">
    <name type="scientific">Pseudobacteriovorax antillogorgiicola</name>
    <dbReference type="NCBI Taxonomy" id="1513793"/>
    <lineage>
        <taxon>Bacteria</taxon>
        <taxon>Pseudomonadati</taxon>
        <taxon>Bdellovibrionota</taxon>
        <taxon>Oligoflexia</taxon>
        <taxon>Oligoflexales</taxon>
        <taxon>Pseudobacteriovoracaceae</taxon>
        <taxon>Pseudobacteriovorax</taxon>
    </lineage>
</organism>
<dbReference type="Pfam" id="PF12327">
    <property type="entry name" value="FtsZ_C"/>
    <property type="match status" value="1"/>
</dbReference>
<dbReference type="SMART" id="SM00865">
    <property type="entry name" value="Tubulin_C"/>
    <property type="match status" value="1"/>
</dbReference>
<dbReference type="InterPro" id="IPR000158">
    <property type="entry name" value="Cell_div_FtsZ"/>
</dbReference>
<evidence type="ECO:0000256" key="1">
    <source>
        <dbReference type="ARBA" id="ARBA00009690"/>
    </source>
</evidence>
<gene>
    <name evidence="8" type="primary">ftsZ</name>
    <name evidence="13" type="ORF">SAMN06296036_101421</name>
</gene>
<dbReference type="PANTHER" id="PTHR30314:SF3">
    <property type="entry name" value="MITOCHONDRIAL DIVISION PROTEIN FSZA"/>
    <property type="match status" value="1"/>
</dbReference>
<evidence type="ECO:0000259" key="12">
    <source>
        <dbReference type="SMART" id="SM00865"/>
    </source>
</evidence>
<evidence type="ECO:0000313" key="13">
    <source>
        <dbReference type="EMBL" id="SME91090.1"/>
    </source>
</evidence>
<evidence type="ECO:0000256" key="2">
    <source>
        <dbReference type="ARBA" id="ARBA00022490"/>
    </source>
</evidence>
<reference evidence="14" key="1">
    <citation type="submission" date="2017-04" db="EMBL/GenBank/DDBJ databases">
        <authorList>
            <person name="Varghese N."/>
            <person name="Submissions S."/>
        </authorList>
    </citation>
    <scope>NUCLEOTIDE SEQUENCE [LARGE SCALE GENOMIC DNA]</scope>
    <source>
        <strain evidence="14">RKEM611</strain>
    </source>
</reference>
<keyword evidence="5 8" id="KW-0342">GTP-binding</keyword>
<dbReference type="InterPro" id="IPR037103">
    <property type="entry name" value="Tubulin/FtsZ-like_C"/>
</dbReference>
<evidence type="ECO:0000256" key="10">
    <source>
        <dbReference type="SAM" id="MobiDB-lite"/>
    </source>
</evidence>
<accession>A0A1Y6B8I7</accession>
<feature type="binding site" evidence="8">
    <location>
        <begin position="109"/>
        <end position="111"/>
    </location>
    <ligand>
        <name>GTP</name>
        <dbReference type="ChEBI" id="CHEBI:37565"/>
    </ligand>
</feature>
<dbReference type="InterPro" id="IPR045061">
    <property type="entry name" value="FtsZ/CetZ"/>
</dbReference>
<feature type="compositionally biased region" description="Acidic residues" evidence="10">
    <location>
        <begin position="365"/>
        <end position="374"/>
    </location>
</feature>
<feature type="binding site" evidence="8">
    <location>
        <position position="188"/>
    </location>
    <ligand>
        <name>GTP</name>
        <dbReference type="ChEBI" id="CHEBI:37565"/>
    </ligand>
</feature>
<dbReference type="InterPro" id="IPR024757">
    <property type="entry name" value="FtsZ_C"/>
</dbReference>
<keyword evidence="3 8" id="KW-0132">Cell division</keyword>
<dbReference type="PROSITE" id="PS01134">
    <property type="entry name" value="FTSZ_1"/>
    <property type="match status" value="1"/>
</dbReference>
<evidence type="ECO:0000259" key="11">
    <source>
        <dbReference type="SMART" id="SM00864"/>
    </source>
</evidence>
<dbReference type="EMBL" id="FWZT01000001">
    <property type="protein sequence ID" value="SME91090.1"/>
    <property type="molecule type" value="Genomic_DNA"/>
</dbReference>
<dbReference type="SUPFAM" id="SSF52490">
    <property type="entry name" value="Tubulin nucleotide-binding domain-like"/>
    <property type="match status" value="1"/>
</dbReference>
<keyword evidence="6 8" id="KW-0717">Septation</keyword>
<dbReference type="PANTHER" id="PTHR30314">
    <property type="entry name" value="CELL DIVISION PROTEIN FTSZ-RELATED"/>
    <property type="match status" value="1"/>
</dbReference>
<evidence type="ECO:0000256" key="8">
    <source>
        <dbReference type="HAMAP-Rule" id="MF_00909"/>
    </source>
</evidence>
<evidence type="ECO:0000256" key="7">
    <source>
        <dbReference type="ARBA" id="ARBA00023306"/>
    </source>
</evidence>
<dbReference type="InterPro" id="IPR020805">
    <property type="entry name" value="Cell_div_FtsZ_CS"/>
</dbReference>
<dbReference type="Gene3D" id="3.40.50.1440">
    <property type="entry name" value="Tubulin/FtsZ, GTPase domain"/>
    <property type="match status" value="1"/>
</dbReference>
<evidence type="ECO:0000256" key="9">
    <source>
        <dbReference type="NCBIfam" id="TIGR00065"/>
    </source>
</evidence>
<dbReference type="STRING" id="1513793.SAMN06296036_101421"/>
<dbReference type="InterPro" id="IPR003008">
    <property type="entry name" value="Tubulin_FtsZ_GTPase"/>
</dbReference>
<evidence type="ECO:0000256" key="4">
    <source>
        <dbReference type="ARBA" id="ARBA00022741"/>
    </source>
</evidence>
<dbReference type="GO" id="GO:0000917">
    <property type="term" value="P:division septum assembly"/>
    <property type="evidence" value="ECO:0007669"/>
    <property type="project" value="UniProtKB-KW"/>
</dbReference>
<comment type="subcellular location">
    <subcellularLocation>
        <location evidence="8">Cytoplasm</location>
    </subcellularLocation>
    <text evidence="8">Assembles at midcell at the inner surface of the cytoplasmic membrane.</text>
</comment>
<dbReference type="Pfam" id="PF00091">
    <property type="entry name" value="Tubulin"/>
    <property type="match status" value="1"/>
</dbReference>
<dbReference type="CDD" id="cd02201">
    <property type="entry name" value="FtsZ_type1"/>
    <property type="match status" value="1"/>
</dbReference>
<feature type="compositionally biased region" description="Basic and acidic residues" evidence="10">
    <location>
        <begin position="349"/>
        <end position="358"/>
    </location>
</feature>
<evidence type="ECO:0000256" key="3">
    <source>
        <dbReference type="ARBA" id="ARBA00022618"/>
    </source>
</evidence>
<dbReference type="GO" id="GO:0005525">
    <property type="term" value="F:GTP binding"/>
    <property type="evidence" value="ECO:0007669"/>
    <property type="project" value="UniProtKB-UniRule"/>
</dbReference>
<keyword evidence="14" id="KW-1185">Reference proteome</keyword>
<feature type="compositionally biased region" description="Basic and acidic residues" evidence="10">
    <location>
        <begin position="382"/>
        <end position="403"/>
    </location>
</feature>
<feature type="domain" description="Tubulin/FtsZ 2-layer sandwich" evidence="12">
    <location>
        <begin position="208"/>
        <end position="326"/>
    </location>
</feature>
<feature type="domain" description="Tubulin/FtsZ GTPase" evidence="11">
    <location>
        <begin position="14"/>
        <end position="206"/>
    </location>
</feature>
<dbReference type="FunFam" id="3.40.50.1440:FF:000023">
    <property type="entry name" value="Cell division protein FtsZ"/>
    <property type="match status" value="1"/>
</dbReference>
<dbReference type="InterPro" id="IPR036525">
    <property type="entry name" value="Tubulin/FtsZ_GTPase_sf"/>
</dbReference>
<keyword evidence="4 8" id="KW-0547">Nucleotide-binding</keyword>
<dbReference type="GO" id="GO:0032153">
    <property type="term" value="C:cell division site"/>
    <property type="evidence" value="ECO:0007669"/>
    <property type="project" value="UniProtKB-UniRule"/>
</dbReference>
<feature type="compositionally biased region" description="Acidic residues" evidence="10">
    <location>
        <begin position="404"/>
        <end position="414"/>
    </location>
</feature>
<feature type="region of interest" description="Disordered" evidence="10">
    <location>
        <begin position="429"/>
        <end position="457"/>
    </location>
</feature>
<dbReference type="NCBIfam" id="TIGR00065">
    <property type="entry name" value="ftsZ"/>
    <property type="match status" value="1"/>
</dbReference>
<sequence>MTFDPENFVPPAANIKVIGIGGGGGNAVNTMIRTNIEGVEFIAANTDVQALRFSLAERKIQIGKELTKGLGAGADPDIGRDAMLEDRHAIAEALQGSHMVFVTAGMGGGTGTGGAAIVAQVAREQGALTVGVVTRPFAFEGKRRRKHAEEGIQRLKENVDTLITIPNQRLLQVASPDLSMIDAFRMADNVLVNAVKGISDIINIPGTVNVDFADVKTVMASMGMALMGIGEAEGEGRAPEAARRAIQSPLLEDVDIEGATGILINITAGENVSLMEVNEACSIVQEAAHEDANIIFGAVIDEDIGQKLRVTVIATGFPIDDELETPDKTSLQGALRAQPDPAFSLSSPEESHKQESLELKQTPLFDDDLEDGSEPEPTPVLADKDLEQSKTRIEGARSSKEQEAEFEINSEQDDMDKKIDAALKIAEKLSQETKAESDDELDVPSFLRGESRDLSLS</sequence>
<evidence type="ECO:0000313" key="14">
    <source>
        <dbReference type="Proteomes" id="UP000192907"/>
    </source>
</evidence>
<dbReference type="GO" id="GO:0043093">
    <property type="term" value="P:FtsZ-dependent cytokinesis"/>
    <property type="evidence" value="ECO:0007669"/>
    <property type="project" value="UniProtKB-UniRule"/>
</dbReference>
<feature type="binding site" evidence="8">
    <location>
        <begin position="22"/>
        <end position="26"/>
    </location>
    <ligand>
        <name>GTP</name>
        <dbReference type="ChEBI" id="CHEBI:37565"/>
    </ligand>
</feature>
<feature type="binding site" evidence="8">
    <location>
        <position position="144"/>
    </location>
    <ligand>
        <name>GTP</name>
        <dbReference type="ChEBI" id="CHEBI:37565"/>
    </ligand>
</feature>
<name>A0A1Y6B8I7_9BACT</name>
<dbReference type="GO" id="GO:0005737">
    <property type="term" value="C:cytoplasm"/>
    <property type="evidence" value="ECO:0007669"/>
    <property type="project" value="UniProtKB-SubCell"/>
</dbReference>
<dbReference type="GO" id="GO:0003924">
    <property type="term" value="F:GTPase activity"/>
    <property type="evidence" value="ECO:0007669"/>
    <property type="project" value="UniProtKB-UniRule"/>
</dbReference>